<feature type="transmembrane region" description="Helical" evidence="1">
    <location>
        <begin position="55"/>
        <end position="75"/>
    </location>
</feature>
<evidence type="ECO:0000259" key="2">
    <source>
        <dbReference type="Pfam" id="PF19316"/>
    </source>
</evidence>
<comment type="caution">
    <text evidence="3">The sequence shown here is derived from an EMBL/GenBank/DDBJ whole genome shotgun (WGS) entry which is preliminary data.</text>
</comment>
<protein>
    <recommendedName>
        <fullName evidence="2">GPI ethanolamine phosphate transferase 2 C-terminal domain-containing protein</fullName>
    </recommendedName>
</protein>
<dbReference type="Pfam" id="PF19316">
    <property type="entry name" value="PIGO_PIGG"/>
    <property type="match status" value="1"/>
</dbReference>
<sequence length="77" mass="9002">MDINWALSESGRVVLSLYVNRLYLGLLVLPAAVFTTVCAVLRYHIFIWTVFAPRLIYLIAFHTFFLPSIFFFGMLRR</sequence>
<keyword evidence="1" id="KW-0812">Transmembrane</keyword>
<dbReference type="OrthoDB" id="272139at2759"/>
<dbReference type="EMBL" id="CAAALY010071309">
    <property type="protein sequence ID" value="VEL25036.1"/>
    <property type="molecule type" value="Genomic_DNA"/>
</dbReference>
<keyword evidence="1" id="KW-1133">Transmembrane helix</keyword>
<dbReference type="Proteomes" id="UP000784294">
    <property type="component" value="Unassembled WGS sequence"/>
</dbReference>
<gene>
    <name evidence="3" type="ORF">PXEA_LOCUS18476</name>
</gene>
<dbReference type="AlphaFoldDB" id="A0A448X0R7"/>
<evidence type="ECO:0000313" key="4">
    <source>
        <dbReference type="Proteomes" id="UP000784294"/>
    </source>
</evidence>
<reference evidence="3" key="1">
    <citation type="submission" date="2018-11" db="EMBL/GenBank/DDBJ databases">
        <authorList>
            <consortium name="Pathogen Informatics"/>
        </authorList>
    </citation>
    <scope>NUCLEOTIDE SEQUENCE</scope>
</reference>
<accession>A0A448X0R7</accession>
<feature type="transmembrane region" description="Helical" evidence="1">
    <location>
        <begin position="22"/>
        <end position="43"/>
    </location>
</feature>
<evidence type="ECO:0000313" key="3">
    <source>
        <dbReference type="EMBL" id="VEL25036.1"/>
    </source>
</evidence>
<keyword evidence="4" id="KW-1185">Reference proteome</keyword>
<keyword evidence="1" id="KW-0472">Membrane</keyword>
<proteinExistence type="predicted"/>
<feature type="domain" description="GPI ethanolamine phosphate transferase 2 C-terminal" evidence="2">
    <location>
        <begin position="36"/>
        <end position="63"/>
    </location>
</feature>
<name>A0A448X0R7_9PLAT</name>
<dbReference type="InterPro" id="IPR045687">
    <property type="entry name" value="PIGG/GPI7_C"/>
</dbReference>
<evidence type="ECO:0000256" key="1">
    <source>
        <dbReference type="SAM" id="Phobius"/>
    </source>
</evidence>
<organism evidence="3 4">
    <name type="scientific">Protopolystoma xenopodis</name>
    <dbReference type="NCBI Taxonomy" id="117903"/>
    <lineage>
        <taxon>Eukaryota</taxon>
        <taxon>Metazoa</taxon>
        <taxon>Spiralia</taxon>
        <taxon>Lophotrochozoa</taxon>
        <taxon>Platyhelminthes</taxon>
        <taxon>Monogenea</taxon>
        <taxon>Polyopisthocotylea</taxon>
        <taxon>Polystomatidea</taxon>
        <taxon>Polystomatidae</taxon>
        <taxon>Protopolystoma</taxon>
    </lineage>
</organism>